<evidence type="ECO:0000313" key="2">
    <source>
        <dbReference type="EMBL" id="MCQ4793360.1"/>
    </source>
</evidence>
<name>A0A6I0VFH7_BIFAD</name>
<comment type="caution">
    <text evidence="1">The sequence shown here is derived from an EMBL/GenBank/DDBJ whole genome shotgun (WGS) entry which is preliminary data.</text>
</comment>
<protein>
    <submittedName>
        <fullName evidence="1">Uncharacterized protein</fullName>
    </submittedName>
</protein>
<proteinExistence type="predicted"/>
<evidence type="ECO:0000313" key="1">
    <source>
        <dbReference type="EMBL" id="KAB6030064.1"/>
    </source>
</evidence>
<dbReference type="Proteomes" id="UP000470926">
    <property type="component" value="Unassembled WGS sequence"/>
</dbReference>
<organism evidence="1 3">
    <name type="scientific">Bifidobacterium adolescentis</name>
    <dbReference type="NCBI Taxonomy" id="1680"/>
    <lineage>
        <taxon>Bacteria</taxon>
        <taxon>Bacillati</taxon>
        <taxon>Actinomycetota</taxon>
        <taxon>Actinomycetes</taxon>
        <taxon>Bifidobacteriales</taxon>
        <taxon>Bifidobacteriaceae</taxon>
        <taxon>Bifidobacterium</taxon>
    </lineage>
</organism>
<dbReference type="EMBL" id="JANFYM010000008">
    <property type="protein sequence ID" value="MCQ4793360.1"/>
    <property type="molecule type" value="Genomic_DNA"/>
</dbReference>
<dbReference type="RefSeq" id="WP_151905541.1">
    <property type="nucleotide sequence ID" value="NZ_DAWEQA010000003.1"/>
</dbReference>
<dbReference type="AlphaFoldDB" id="A0A6I0VFH7"/>
<evidence type="ECO:0000313" key="3">
    <source>
        <dbReference type="Proteomes" id="UP000470926"/>
    </source>
</evidence>
<reference evidence="1 3" key="1">
    <citation type="journal article" date="2019" name="Nat. Med.">
        <title>A library of human gut bacterial isolates paired with longitudinal multiomics data enables mechanistic microbiome research.</title>
        <authorList>
            <person name="Poyet M."/>
            <person name="Groussin M."/>
            <person name="Gibbons S.M."/>
            <person name="Avila-Pacheco J."/>
            <person name="Jiang X."/>
            <person name="Kearney S.M."/>
            <person name="Perrotta A.R."/>
            <person name="Berdy B."/>
            <person name="Zhao S."/>
            <person name="Lieberman T.D."/>
            <person name="Swanson P.K."/>
            <person name="Smith M."/>
            <person name="Roesemann S."/>
            <person name="Alexander J.E."/>
            <person name="Rich S.A."/>
            <person name="Livny J."/>
            <person name="Vlamakis H."/>
            <person name="Clish C."/>
            <person name="Bullock K."/>
            <person name="Deik A."/>
            <person name="Scott J."/>
            <person name="Pierce K.A."/>
            <person name="Xavier R.J."/>
            <person name="Alm E.J."/>
        </authorList>
    </citation>
    <scope>NUCLEOTIDE SEQUENCE [LARGE SCALE GENOMIC DNA]</scope>
    <source>
        <strain evidence="1 3">BIOML-A26</strain>
    </source>
</reference>
<gene>
    <name evidence="1" type="ORF">GA542_04110</name>
    <name evidence="2" type="ORF">NE692_07810</name>
</gene>
<dbReference type="Proteomes" id="UP001206013">
    <property type="component" value="Unassembled WGS sequence"/>
</dbReference>
<accession>A0A6I0VFH7</accession>
<sequence>MEQIPFIRRPKDWPFPIPEITAEAINDLVDAIKRGDRYLGSLYDELDGATREMDNLDQETLVRNYYLLEEWDRDDGR</sequence>
<dbReference type="EMBL" id="WDFR01000002">
    <property type="protein sequence ID" value="KAB6030064.1"/>
    <property type="molecule type" value="Genomic_DNA"/>
</dbReference>
<reference evidence="2" key="2">
    <citation type="submission" date="2022-06" db="EMBL/GenBank/DDBJ databases">
        <title>Isolation of gut microbiota from human fecal samples.</title>
        <authorList>
            <person name="Pamer E.G."/>
            <person name="Barat B."/>
            <person name="Waligurski E."/>
            <person name="Medina S."/>
            <person name="Paddock L."/>
            <person name="Mostad J."/>
        </authorList>
    </citation>
    <scope>NUCLEOTIDE SEQUENCE</scope>
    <source>
        <strain evidence="2">SL.1.01</strain>
    </source>
</reference>